<feature type="transmembrane region" description="Helical" evidence="7">
    <location>
        <begin position="164"/>
        <end position="185"/>
    </location>
</feature>
<dbReference type="InterPro" id="IPR020846">
    <property type="entry name" value="MFS_dom"/>
</dbReference>
<proteinExistence type="predicted"/>
<feature type="transmembrane region" description="Helical" evidence="7">
    <location>
        <begin position="69"/>
        <end position="87"/>
    </location>
</feature>
<dbReference type="InterPro" id="IPR036259">
    <property type="entry name" value="MFS_trans_sf"/>
</dbReference>
<evidence type="ECO:0000256" key="3">
    <source>
        <dbReference type="ARBA" id="ARBA00022475"/>
    </source>
</evidence>
<feature type="transmembrane region" description="Helical" evidence="7">
    <location>
        <begin position="350"/>
        <end position="370"/>
    </location>
</feature>
<evidence type="ECO:0000313" key="9">
    <source>
        <dbReference type="EMBL" id="GGG33549.1"/>
    </source>
</evidence>
<dbReference type="EMBL" id="BMJT01000015">
    <property type="protein sequence ID" value="GGG33549.1"/>
    <property type="molecule type" value="Genomic_DNA"/>
</dbReference>
<protein>
    <recommendedName>
        <fullName evidence="8">Major facilitator superfamily (MFS) profile domain-containing protein</fullName>
    </recommendedName>
</protein>
<dbReference type="PANTHER" id="PTHR23513:SF11">
    <property type="entry name" value="STAPHYLOFERRIN A TRANSPORTER"/>
    <property type="match status" value="1"/>
</dbReference>
<feature type="transmembrane region" description="Helical" evidence="7">
    <location>
        <begin position="7"/>
        <end position="30"/>
    </location>
</feature>
<dbReference type="SUPFAM" id="SSF103473">
    <property type="entry name" value="MFS general substrate transporter"/>
    <property type="match status" value="1"/>
</dbReference>
<feature type="transmembrane region" description="Helical" evidence="7">
    <location>
        <begin position="220"/>
        <end position="242"/>
    </location>
</feature>
<dbReference type="GO" id="GO:0022857">
    <property type="term" value="F:transmembrane transporter activity"/>
    <property type="evidence" value="ECO:0007669"/>
    <property type="project" value="InterPro"/>
</dbReference>
<dbReference type="RefSeq" id="WP_188615920.1">
    <property type="nucleotide sequence ID" value="NZ_BMJT01000015.1"/>
</dbReference>
<dbReference type="PROSITE" id="PS50850">
    <property type="entry name" value="MFS"/>
    <property type="match status" value="1"/>
</dbReference>
<sequence length="406" mass="45947">MEKLKLLLAANLVSTVGIGISSYLIIFLLIDQLNQAVIYGYLSIFIMLFIVLITPYIGILVDGYSRKKIFFYLEVTGVIVLIVFMIFYSLDLLFLKILLLSVLIIYLNLYDSIKYPTLAALSQEIFKESEYNKVNSSLEVQGQTALMISSALAALIIGSVSFNLVLIINIITFIISAFLISFIPYQEKENVETAILDRKRQEKPIKEFVLGIKYLSTKPFFLTLVLFVSISPNIAVIVMNYLEPIFIYQFLNKGPEVLGIANILYAVGAILGGILSMWVTKKLSTVKALFLFLFLFSLGSIVIYIYPNVTIFFIASILWGVSNSSSRIFRKDYMFKNIENEYMGRITVTFDSIKLLLQALTIFIITTFFVSQNKVIYGYLTLALLTLVSSLLLLLFTYKSRSNNKG</sequence>
<evidence type="ECO:0000256" key="4">
    <source>
        <dbReference type="ARBA" id="ARBA00022692"/>
    </source>
</evidence>
<dbReference type="Gene3D" id="1.20.1250.20">
    <property type="entry name" value="MFS general substrate transporter like domains"/>
    <property type="match status" value="1"/>
</dbReference>
<feature type="transmembrane region" description="Helical" evidence="7">
    <location>
        <begin position="286"/>
        <end position="305"/>
    </location>
</feature>
<dbReference type="Pfam" id="PF07690">
    <property type="entry name" value="MFS_1"/>
    <property type="match status" value="1"/>
</dbReference>
<gene>
    <name evidence="9" type="ORF">GCM10007425_30310</name>
</gene>
<keyword evidence="10" id="KW-1185">Reference proteome</keyword>
<feature type="transmembrane region" description="Helical" evidence="7">
    <location>
        <begin position="257"/>
        <end position="279"/>
    </location>
</feature>
<dbReference type="Proteomes" id="UP000616608">
    <property type="component" value="Unassembled WGS sequence"/>
</dbReference>
<keyword evidence="6 7" id="KW-0472">Membrane</keyword>
<evidence type="ECO:0000313" key="10">
    <source>
        <dbReference type="Proteomes" id="UP000616608"/>
    </source>
</evidence>
<dbReference type="GO" id="GO:0005886">
    <property type="term" value="C:plasma membrane"/>
    <property type="evidence" value="ECO:0007669"/>
    <property type="project" value="UniProtKB-SubCell"/>
</dbReference>
<keyword evidence="5 7" id="KW-1133">Transmembrane helix</keyword>
<evidence type="ECO:0000256" key="1">
    <source>
        <dbReference type="ARBA" id="ARBA00004651"/>
    </source>
</evidence>
<feature type="transmembrane region" description="Helical" evidence="7">
    <location>
        <begin position="36"/>
        <end position="57"/>
    </location>
</feature>
<evidence type="ECO:0000256" key="6">
    <source>
        <dbReference type="ARBA" id="ARBA00023136"/>
    </source>
</evidence>
<keyword evidence="3" id="KW-1003">Cell membrane</keyword>
<dbReference type="AlphaFoldDB" id="A0A917LJX3"/>
<keyword evidence="4 7" id="KW-0812">Transmembrane</keyword>
<reference evidence="9" key="1">
    <citation type="journal article" date="2014" name="Int. J. Syst. Evol. Microbiol.">
        <title>Complete genome sequence of Corynebacterium casei LMG S-19264T (=DSM 44701T), isolated from a smear-ripened cheese.</title>
        <authorList>
            <consortium name="US DOE Joint Genome Institute (JGI-PGF)"/>
            <person name="Walter F."/>
            <person name="Albersmeier A."/>
            <person name="Kalinowski J."/>
            <person name="Ruckert C."/>
        </authorList>
    </citation>
    <scope>NUCLEOTIDE SEQUENCE</scope>
    <source>
        <strain evidence="9">CGMCC 1.15760</strain>
    </source>
</reference>
<evidence type="ECO:0000256" key="7">
    <source>
        <dbReference type="SAM" id="Phobius"/>
    </source>
</evidence>
<organism evidence="9 10">
    <name type="scientific">Lysinibacillus alkalisoli</name>
    <dbReference type="NCBI Taxonomy" id="1911548"/>
    <lineage>
        <taxon>Bacteria</taxon>
        <taxon>Bacillati</taxon>
        <taxon>Bacillota</taxon>
        <taxon>Bacilli</taxon>
        <taxon>Bacillales</taxon>
        <taxon>Bacillaceae</taxon>
        <taxon>Lysinibacillus</taxon>
    </lineage>
</organism>
<feature type="transmembrane region" description="Helical" evidence="7">
    <location>
        <begin position="311"/>
        <end position="329"/>
    </location>
</feature>
<comment type="subcellular location">
    <subcellularLocation>
        <location evidence="1">Cell membrane</location>
        <topology evidence="1">Multi-pass membrane protein</topology>
    </subcellularLocation>
</comment>
<feature type="domain" description="Major facilitator superfamily (MFS) profile" evidence="8">
    <location>
        <begin position="3"/>
        <end position="401"/>
    </location>
</feature>
<reference evidence="9" key="2">
    <citation type="submission" date="2020-09" db="EMBL/GenBank/DDBJ databases">
        <authorList>
            <person name="Sun Q."/>
            <person name="Zhou Y."/>
        </authorList>
    </citation>
    <scope>NUCLEOTIDE SEQUENCE</scope>
    <source>
        <strain evidence="9">CGMCC 1.15760</strain>
    </source>
</reference>
<dbReference type="InterPro" id="IPR011701">
    <property type="entry name" value="MFS"/>
</dbReference>
<keyword evidence="2" id="KW-0813">Transport</keyword>
<evidence type="ECO:0000256" key="2">
    <source>
        <dbReference type="ARBA" id="ARBA00022448"/>
    </source>
</evidence>
<comment type="caution">
    <text evidence="9">The sequence shown here is derived from an EMBL/GenBank/DDBJ whole genome shotgun (WGS) entry which is preliminary data.</text>
</comment>
<accession>A0A917LJX3</accession>
<evidence type="ECO:0000256" key="5">
    <source>
        <dbReference type="ARBA" id="ARBA00022989"/>
    </source>
</evidence>
<dbReference type="PRINTS" id="PR01988">
    <property type="entry name" value="EXPORTERBACE"/>
</dbReference>
<dbReference type="InterPro" id="IPR022324">
    <property type="entry name" value="Bacilysin_exporter_BacE_put"/>
</dbReference>
<name>A0A917LJX3_9BACI</name>
<feature type="transmembrane region" description="Helical" evidence="7">
    <location>
        <begin position="376"/>
        <end position="398"/>
    </location>
</feature>
<dbReference type="PANTHER" id="PTHR23513">
    <property type="entry name" value="INTEGRAL MEMBRANE EFFLUX PROTEIN-RELATED"/>
    <property type="match status" value="1"/>
</dbReference>
<evidence type="ECO:0000259" key="8">
    <source>
        <dbReference type="PROSITE" id="PS50850"/>
    </source>
</evidence>